<feature type="compositionally biased region" description="Basic and acidic residues" evidence="1">
    <location>
        <begin position="25"/>
        <end position="34"/>
    </location>
</feature>
<name>A0AAD7S352_9TELE</name>
<protein>
    <submittedName>
        <fullName evidence="2">Uncharacterized protein</fullName>
    </submittedName>
</protein>
<evidence type="ECO:0000313" key="2">
    <source>
        <dbReference type="EMBL" id="KAJ8395078.1"/>
    </source>
</evidence>
<accession>A0AAD7S352</accession>
<comment type="caution">
    <text evidence="2">The sequence shown here is derived from an EMBL/GenBank/DDBJ whole genome shotgun (WGS) entry which is preliminary data.</text>
</comment>
<evidence type="ECO:0000313" key="3">
    <source>
        <dbReference type="Proteomes" id="UP001221898"/>
    </source>
</evidence>
<proteinExistence type="predicted"/>
<evidence type="ECO:0000256" key="1">
    <source>
        <dbReference type="SAM" id="MobiDB-lite"/>
    </source>
</evidence>
<organism evidence="2 3">
    <name type="scientific">Aldrovandia affinis</name>
    <dbReference type="NCBI Taxonomy" id="143900"/>
    <lineage>
        <taxon>Eukaryota</taxon>
        <taxon>Metazoa</taxon>
        <taxon>Chordata</taxon>
        <taxon>Craniata</taxon>
        <taxon>Vertebrata</taxon>
        <taxon>Euteleostomi</taxon>
        <taxon>Actinopterygii</taxon>
        <taxon>Neopterygii</taxon>
        <taxon>Teleostei</taxon>
        <taxon>Notacanthiformes</taxon>
        <taxon>Halosauridae</taxon>
        <taxon>Aldrovandia</taxon>
    </lineage>
</organism>
<feature type="compositionally biased region" description="Basic and acidic residues" evidence="1">
    <location>
        <begin position="8"/>
        <end position="17"/>
    </location>
</feature>
<keyword evidence="3" id="KW-1185">Reference proteome</keyword>
<gene>
    <name evidence="2" type="ORF">AAFF_G00035340</name>
</gene>
<dbReference type="AlphaFoldDB" id="A0AAD7S352"/>
<feature type="region of interest" description="Disordered" evidence="1">
    <location>
        <begin position="1"/>
        <end position="80"/>
    </location>
</feature>
<sequence>MKRGCGGPRDEPEEGHRGLLPGGQKDLESRRGQTAERQGLTGYSATPSKSLIDVRSVESPSSLSGGAIAPPLRSGPTRKS</sequence>
<dbReference type="EMBL" id="JAINUG010000119">
    <property type="protein sequence ID" value="KAJ8395078.1"/>
    <property type="molecule type" value="Genomic_DNA"/>
</dbReference>
<dbReference type="Proteomes" id="UP001221898">
    <property type="component" value="Unassembled WGS sequence"/>
</dbReference>
<reference evidence="2" key="1">
    <citation type="journal article" date="2023" name="Science">
        <title>Genome structures resolve the early diversification of teleost fishes.</title>
        <authorList>
            <person name="Parey E."/>
            <person name="Louis A."/>
            <person name="Montfort J."/>
            <person name="Bouchez O."/>
            <person name="Roques C."/>
            <person name="Iampietro C."/>
            <person name="Lluch J."/>
            <person name="Castinel A."/>
            <person name="Donnadieu C."/>
            <person name="Desvignes T."/>
            <person name="Floi Bucao C."/>
            <person name="Jouanno E."/>
            <person name="Wen M."/>
            <person name="Mejri S."/>
            <person name="Dirks R."/>
            <person name="Jansen H."/>
            <person name="Henkel C."/>
            <person name="Chen W.J."/>
            <person name="Zahm M."/>
            <person name="Cabau C."/>
            <person name="Klopp C."/>
            <person name="Thompson A.W."/>
            <person name="Robinson-Rechavi M."/>
            <person name="Braasch I."/>
            <person name="Lecointre G."/>
            <person name="Bobe J."/>
            <person name="Postlethwait J.H."/>
            <person name="Berthelot C."/>
            <person name="Roest Crollius H."/>
            <person name="Guiguen Y."/>
        </authorList>
    </citation>
    <scope>NUCLEOTIDE SEQUENCE</scope>
    <source>
        <strain evidence="2">NC1722</strain>
    </source>
</reference>